<accession>A0A1Y2IBY1</accession>
<keyword evidence="1" id="KW-0812">Transmembrane</keyword>
<sequence>MRRPCMRFQTPNLHRSRWRKLKSFVNAESTSYILIQSTVGGDLAVGSSRERRTAYHLYTMIPGAILINILLNYFQDEKLPKYARYLISEYSVICRAWTAPCQKLLFRAVRCRLSTVGQINGIRAFYGASHRLASYVRDVLVWRGNPQTEYDTSYQSLLEVFLPAVLPCFPHVHTLRVHMMGSFISGHRLFSYGARSQTVTTLSLDSTTLRDVLDLYTSYLNRFPNLRSLVLYAITWMSSGLNEDTRGRVSALPPTDRRSPQISQLALSVHFDACYYIRRSDGFYEHTESELHPLQENRYLSVLRYMRMTLQHLDINLSDIDYYAAPIGEMPVLQSLDIHFRDGPRRSSSVHFKFSSKS</sequence>
<keyword evidence="1" id="KW-0472">Membrane</keyword>
<gene>
    <name evidence="2" type="ORF">PYCCODRAFT_976131</name>
</gene>
<feature type="transmembrane region" description="Helical" evidence="1">
    <location>
        <begin position="55"/>
        <end position="74"/>
    </location>
</feature>
<evidence type="ECO:0000313" key="3">
    <source>
        <dbReference type="Proteomes" id="UP000193067"/>
    </source>
</evidence>
<dbReference type="Proteomes" id="UP000193067">
    <property type="component" value="Unassembled WGS sequence"/>
</dbReference>
<keyword evidence="1" id="KW-1133">Transmembrane helix</keyword>
<organism evidence="2 3">
    <name type="scientific">Trametes coccinea (strain BRFM310)</name>
    <name type="common">Pycnoporus coccineus</name>
    <dbReference type="NCBI Taxonomy" id="1353009"/>
    <lineage>
        <taxon>Eukaryota</taxon>
        <taxon>Fungi</taxon>
        <taxon>Dikarya</taxon>
        <taxon>Basidiomycota</taxon>
        <taxon>Agaricomycotina</taxon>
        <taxon>Agaricomycetes</taxon>
        <taxon>Polyporales</taxon>
        <taxon>Polyporaceae</taxon>
        <taxon>Trametes</taxon>
    </lineage>
</organism>
<evidence type="ECO:0000256" key="1">
    <source>
        <dbReference type="SAM" id="Phobius"/>
    </source>
</evidence>
<protein>
    <submittedName>
        <fullName evidence="2">Uncharacterized protein</fullName>
    </submittedName>
</protein>
<reference evidence="2 3" key="1">
    <citation type="journal article" date="2015" name="Biotechnol. Biofuels">
        <title>Enhanced degradation of softwood versus hardwood by the white-rot fungus Pycnoporus coccineus.</title>
        <authorList>
            <person name="Couturier M."/>
            <person name="Navarro D."/>
            <person name="Chevret D."/>
            <person name="Henrissat B."/>
            <person name="Piumi F."/>
            <person name="Ruiz-Duenas F.J."/>
            <person name="Martinez A.T."/>
            <person name="Grigoriev I.V."/>
            <person name="Riley R."/>
            <person name="Lipzen A."/>
            <person name="Berrin J.G."/>
            <person name="Master E.R."/>
            <person name="Rosso M.N."/>
        </authorList>
    </citation>
    <scope>NUCLEOTIDE SEQUENCE [LARGE SCALE GENOMIC DNA]</scope>
    <source>
        <strain evidence="2 3">BRFM310</strain>
    </source>
</reference>
<dbReference type="EMBL" id="KZ084136">
    <property type="protein sequence ID" value="OSC98606.1"/>
    <property type="molecule type" value="Genomic_DNA"/>
</dbReference>
<name>A0A1Y2IBY1_TRAC3</name>
<proteinExistence type="predicted"/>
<evidence type="ECO:0000313" key="2">
    <source>
        <dbReference type="EMBL" id="OSC98606.1"/>
    </source>
</evidence>
<keyword evidence="3" id="KW-1185">Reference proteome</keyword>
<dbReference type="AlphaFoldDB" id="A0A1Y2IBY1"/>